<dbReference type="InterPro" id="IPR005181">
    <property type="entry name" value="SASA"/>
</dbReference>
<dbReference type="InterPro" id="IPR052940">
    <property type="entry name" value="Carb_Esterase_6"/>
</dbReference>
<feature type="domain" description="Sialate O-acetylesterase" evidence="2">
    <location>
        <begin position="4"/>
        <end position="64"/>
    </location>
</feature>
<dbReference type="PANTHER" id="PTHR31988">
    <property type="entry name" value="ESTERASE, PUTATIVE (DUF303)-RELATED"/>
    <property type="match status" value="1"/>
</dbReference>
<dbReference type="Pfam" id="PF03629">
    <property type="entry name" value="SASA"/>
    <property type="match status" value="1"/>
</dbReference>
<dbReference type="EMBL" id="BQNB010009830">
    <property type="protein sequence ID" value="GJS68990.1"/>
    <property type="molecule type" value="Genomic_DNA"/>
</dbReference>
<dbReference type="Proteomes" id="UP001151760">
    <property type="component" value="Unassembled WGS sequence"/>
</dbReference>
<evidence type="ECO:0000256" key="1">
    <source>
        <dbReference type="ARBA" id="ARBA00022801"/>
    </source>
</evidence>
<sequence length="79" mass="8519">MNLKVALASGQGPYVETVRKAQLGTKLRKVKCVDAKGLPLLQDKLHLSTPAQVQLGHMLADAFLNVEPMALLGYHVSVP</sequence>
<evidence type="ECO:0000313" key="4">
    <source>
        <dbReference type="Proteomes" id="UP001151760"/>
    </source>
</evidence>
<evidence type="ECO:0000313" key="3">
    <source>
        <dbReference type="EMBL" id="GJS68990.1"/>
    </source>
</evidence>
<proteinExistence type="predicted"/>
<keyword evidence="1" id="KW-0378">Hydrolase</keyword>
<name>A0ABQ4XVC9_9ASTR</name>
<accession>A0ABQ4XVC9</accession>
<dbReference type="InterPro" id="IPR036514">
    <property type="entry name" value="SGNH_hydro_sf"/>
</dbReference>
<dbReference type="Gene3D" id="3.40.50.1110">
    <property type="entry name" value="SGNH hydrolase"/>
    <property type="match status" value="1"/>
</dbReference>
<protein>
    <submittedName>
        <fullName evidence="3">Probable carbohydrate esterase</fullName>
    </submittedName>
</protein>
<keyword evidence="4" id="KW-1185">Reference proteome</keyword>
<evidence type="ECO:0000259" key="2">
    <source>
        <dbReference type="Pfam" id="PF03629"/>
    </source>
</evidence>
<comment type="caution">
    <text evidence="3">The sequence shown here is derived from an EMBL/GenBank/DDBJ whole genome shotgun (WGS) entry which is preliminary data.</text>
</comment>
<organism evidence="3 4">
    <name type="scientific">Tanacetum coccineum</name>
    <dbReference type="NCBI Taxonomy" id="301880"/>
    <lineage>
        <taxon>Eukaryota</taxon>
        <taxon>Viridiplantae</taxon>
        <taxon>Streptophyta</taxon>
        <taxon>Embryophyta</taxon>
        <taxon>Tracheophyta</taxon>
        <taxon>Spermatophyta</taxon>
        <taxon>Magnoliopsida</taxon>
        <taxon>eudicotyledons</taxon>
        <taxon>Gunneridae</taxon>
        <taxon>Pentapetalae</taxon>
        <taxon>asterids</taxon>
        <taxon>campanulids</taxon>
        <taxon>Asterales</taxon>
        <taxon>Asteraceae</taxon>
        <taxon>Asteroideae</taxon>
        <taxon>Anthemideae</taxon>
        <taxon>Anthemidinae</taxon>
        <taxon>Tanacetum</taxon>
    </lineage>
</organism>
<dbReference type="PANTHER" id="PTHR31988:SF26">
    <property type="entry name" value="SGNH HYDROLASE-TYPE ESTERASE DOMAIN-CONTAINING PROTEIN-RELATED"/>
    <property type="match status" value="1"/>
</dbReference>
<reference evidence="3" key="1">
    <citation type="journal article" date="2022" name="Int. J. Mol. Sci.">
        <title>Draft Genome of Tanacetum Coccineum: Genomic Comparison of Closely Related Tanacetum-Family Plants.</title>
        <authorList>
            <person name="Yamashiro T."/>
            <person name="Shiraishi A."/>
            <person name="Nakayama K."/>
            <person name="Satake H."/>
        </authorList>
    </citation>
    <scope>NUCLEOTIDE SEQUENCE</scope>
</reference>
<gene>
    <name evidence="3" type="ORF">Tco_0701831</name>
</gene>
<reference evidence="3" key="2">
    <citation type="submission" date="2022-01" db="EMBL/GenBank/DDBJ databases">
        <authorList>
            <person name="Yamashiro T."/>
            <person name="Shiraishi A."/>
            <person name="Satake H."/>
            <person name="Nakayama K."/>
        </authorList>
    </citation>
    <scope>NUCLEOTIDE SEQUENCE</scope>
</reference>
<dbReference type="SUPFAM" id="SSF52266">
    <property type="entry name" value="SGNH hydrolase"/>
    <property type="match status" value="1"/>
</dbReference>